<protein>
    <recommendedName>
        <fullName evidence="3">Abortive infection protein</fullName>
    </recommendedName>
</protein>
<dbReference type="InterPro" id="IPR017853">
    <property type="entry name" value="GH"/>
</dbReference>
<dbReference type="Proteomes" id="UP000186096">
    <property type="component" value="Unassembled WGS sequence"/>
</dbReference>
<evidence type="ECO:0008006" key="3">
    <source>
        <dbReference type="Google" id="ProtNLM"/>
    </source>
</evidence>
<dbReference type="OrthoDB" id="151193at2"/>
<sequence>MNGKGINFDTGFADAAARAAGRSTREPFDLDVVEREMRVIREDLHCTAVRITGGDPGRLKAAATRAAEAGLDVWLCPFTCDITTTELLAVIADCAEHAERLRREGAEVVLTTGSEMSLFTDGFLPGATFGDRMPLLARPEALREVLPLLPGRVNAFLREAVAVARERFGGRIGYCSIPFEQVDWTPFDVIATDAGYRSAATAAHYRDNIRAFVAQGKAQGKPVAITEFGCVTHRGAADLGERGDSIVKWGEDGAAAGLIGDHVRDEHEQAAYLREVLGILDEEGVDAAFWYTFARYDLPHRDDPREDLDMASCGVVKVLEGRPGTTYPGMPWEPKAAFTALADCYRT</sequence>
<dbReference type="STRING" id="58117.SAMN05421833_106276"/>
<evidence type="ECO:0000313" key="1">
    <source>
        <dbReference type="EMBL" id="SIR17904.1"/>
    </source>
</evidence>
<reference evidence="2" key="1">
    <citation type="submission" date="2017-01" db="EMBL/GenBank/DDBJ databases">
        <authorList>
            <person name="Varghese N."/>
            <person name="Submissions S."/>
        </authorList>
    </citation>
    <scope>NUCLEOTIDE SEQUENCE [LARGE SCALE GENOMIC DNA]</scope>
    <source>
        <strain evidence="2">ATCC 12950</strain>
    </source>
</reference>
<dbReference type="AlphaFoldDB" id="A0A1N6YTF6"/>
<accession>A0A1N6YTF6</accession>
<organism evidence="1 2">
    <name type="scientific">Microbispora rosea</name>
    <dbReference type="NCBI Taxonomy" id="58117"/>
    <lineage>
        <taxon>Bacteria</taxon>
        <taxon>Bacillati</taxon>
        <taxon>Actinomycetota</taxon>
        <taxon>Actinomycetes</taxon>
        <taxon>Streptosporangiales</taxon>
        <taxon>Streptosporangiaceae</taxon>
        <taxon>Microbispora</taxon>
    </lineage>
</organism>
<name>A0A1N6YTF6_9ACTN</name>
<dbReference type="RefSeq" id="WP_076434516.1">
    <property type="nucleotide sequence ID" value="NZ_FTNI01000006.1"/>
</dbReference>
<proteinExistence type="predicted"/>
<keyword evidence="2" id="KW-1185">Reference proteome</keyword>
<dbReference type="EMBL" id="FTNI01000006">
    <property type="protein sequence ID" value="SIR17904.1"/>
    <property type="molecule type" value="Genomic_DNA"/>
</dbReference>
<dbReference type="Gene3D" id="3.20.20.80">
    <property type="entry name" value="Glycosidases"/>
    <property type="match status" value="1"/>
</dbReference>
<dbReference type="SUPFAM" id="SSF51445">
    <property type="entry name" value="(Trans)glycosidases"/>
    <property type="match status" value="1"/>
</dbReference>
<gene>
    <name evidence="1" type="ORF">SAMN05421833_106276</name>
</gene>
<evidence type="ECO:0000313" key="2">
    <source>
        <dbReference type="Proteomes" id="UP000186096"/>
    </source>
</evidence>